<name>A0A8B8BK87_CRAVI</name>
<sequence length="238" mass="27999">MSTGQEVSGFNDDQKNMGILILIVAGVFFLLLFNLLLIFIFYRKWKKRLNRCRSEYLTRGRSEYLNRYKPQPVAKSNHFDQVSDWFQKKLRSSFRIRTMQKYSLKRRRKRPESKVARKELVGSCEYSVVEKSLLRCKTPHESLIEVNPNKRVRSGRVRTKNLDAAKDTNIDAKTGGRQNERTMFYEATPQQKSNREDQQTLGPEINTLSTLFEIHFHDVVNTLSRLEQSTNEKNRNVC</sequence>
<dbReference type="OrthoDB" id="10648203at2759"/>
<dbReference type="RefSeq" id="XP_022303755.1">
    <property type="nucleotide sequence ID" value="XM_022448047.1"/>
</dbReference>
<keyword evidence="1" id="KW-1133">Transmembrane helix</keyword>
<organism evidence="2 3">
    <name type="scientific">Crassostrea virginica</name>
    <name type="common">Eastern oyster</name>
    <dbReference type="NCBI Taxonomy" id="6565"/>
    <lineage>
        <taxon>Eukaryota</taxon>
        <taxon>Metazoa</taxon>
        <taxon>Spiralia</taxon>
        <taxon>Lophotrochozoa</taxon>
        <taxon>Mollusca</taxon>
        <taxon>Bivalvia</taxon>
        <taxon>Autobranchia</taxon>
        <taxon>Pteriomorphia</taxon>
        <taxon>Ostreida</taxon>
        <taxon>Ostreoidea</taxon>
        <taxon>Ostreidae</taxon>
        <taxon>Crassostrea</taxon>
    </lineage>
</organism>
<accession>A0A8B8BK87</accession>
<dbReference type="AlphaFoldDB" id="A0A8B8BK87"/>
<keyword evidence="1" id="KW-0472">Membrane</keyword>
<protein>
    <submittedName>
        <fullName evidence="3">Uncharacterized protein LOC111111214</fullName>
    </submittedName>
</protein>
<evidence type="ECO:0000256" key="1">
    <source>
        <dbReference type="SAM" id="Phobius"/>
    </source>
</evidence>
<feature type="transmembrane region" description="Helical" evidence="1">
    <location>
        <begin position="20"/>
        <end position="42"/>
    </location>
</feature>
<dbReference type="KEGG" id="cvn:111111214"/>
<keyword evidence="1" id="KW-0812">Transmembrane</keyword>
<evidence type="ECO:0000313" key="3">
    <source>
        <dbReference type="RefSeq" id="XP_022303755.1"/>
    </source>
</evidence>
<evidence type="ECO:0000313" key="2">
    <source>
        <dbReference type="Proteomes" id="UP000694844"/>
    </source>
</evidence>
<gene>
    <name evidence="3" type="primary">LOC111111214</name>
</gene>
<reference evidence="2" key="1">
    <citation type="submission" date="2024-06" db="UniProtKB">
        <authorList>
            <consortium name="RefSeq"/>
        </authorList>
    </citation>
    <scope>NUCLEOTIDE SEQUENCE [LARGE SCALE GENOMIC DNA]</scope>
</reference>
<reference evidence="3" key="2">
    <citation type="submission" date="2025-08" db="UniProtKB">
        <authorList>
            <consortium name="RefSeq"/>
        </authorList>
    </citation>
    <scope>IDENTIFICATION</scope>
    <source>
        <tissue evidence="3">Whole sample</tissue>
    </source>
</reference>
<dbReference type="Proteomes" id="UP000694844">
    <property type="component" value="Chromosome 1"/>
</dbReference>
<dbReference type="GeneID" id="111111214"/>
<keyword evidence="2" id="KW-1185">Reference proteome</keyword>
<proteinExistence type="predicted"/>